<dbReference type="EMBL" id="JAFNME010000012">
    <property type="protein sequence ID" value="MBO1249568.1"/>
    <property type="molecule type" value="Genomic_DNA"/>
</dbReference>
<name>A0A939GZE6_9BURK</name>
<gene>
    <name evidence="4" type="ORF">J1777_06945</name>
</gene>
<dbReference type="AlphaFoldDB" id="A0A939GZE6"/>
<feature type="domain" description="GmrSD restriction endonucleases N-terminal" evidence="2">
    <location>
        <begin position="14"/>
        <end position="214"/>
    </location>
</feature>
<dbReference type="PANTHER" id="PTHR35149:SF1">
    <property type="entry name" value="DUF5655 DOMAIN-CONTAINING PROTEIN"/>
    <property type="match status" value="1"/>
</dbReference>
<sequence length="646" mass="73529">MNPDALKPELLTVDELFSHGNVYTVPIYQRNYAWRAVQIEQLISDIQDAAMGHESSYFLGNLVVTPRAKPNDFEVIDGQQRLTTLYLLLTFLEHVGPQPYDRHKGRLQYESRARASEALRRVGQASYRDGRQVQDSLTEEDGGIHEGFNIIHQTIETKFRDSVSRGKFAEFLRFKVTVVRASLPPTTDLNRYFEIMNTRGQQLLQVDIVKARLMSKLPDAERAGFAWIWDACADMDTYVQMSLARGDTGLRSTIFGDDWCWLVPADFNALLRMRSQFDASTSTFSAVAALSLEDALQKYAQAHVQKSSADEGNERFRSTIEFSVFLLHVLKVKNGQGDENEGQLDDKHLIASFTNAMPTDHEVQWVRDFAFTLLKCRNLFDAFILKRQFTASTDSEEGDWSLQRLQKNTSSARPDYPPTFWQNATTDEREPDTTTRDALLLQSMLRITYTSPRTMHWITQTLQWLVRQEKPGTITSAGLVDLLQNYARAKVKSAFFDTKEPSDEQPNAHPQGFGIARIVFTYLDYLLLDEATKKDFKFQFRTSIEHFYPQHPDKQQSGAEVTDKKLHLLGNLALVSVGANSKFSNSFPKAKAENFKDIIAQQSPKLRQMADIALRDGWGDAQVQAHHSAMLTTLQNALGSHLNMRD</sequence>
<dbReference type="PANTHER" id="PTHR35149">
    <property type="entry name" value="SLL5132 PROTEIN"/>
    <property type="match status" value="1"/>
</dbReference>
<feature type="region of interest" description="Disordered" evidence="1">
    <location>
        <begin position="407"/>
        <end position="433"/>
    </location>
</feature>
<accession>A0A939GZE6</accession>
<evidence type="ECO:0000313" key="4">
    <source>
        <dbReference type="EMBL" id="MBO1249568.1"/>
    </source>
</evidence>
<feature type="domain" description="GmrSD restriction endonucleases C-terminal" evidence="3">
    <location>
        <begin position="517"/>
        <end position="631"/>
    </location>
</feature>
<proteinExistence type="predicted"/>
<dbReference type="InterPro" id="IPR011089">
    <property type="entry name" value="GmrSD_C"/>
</dbReference>
<dbReference type="Pfam" id="PF07510">
    <property type="entry name" value="GmrSD_C"/>
    <property type="match status" value="1"/>
</dbReference>
<keyword evidence="5" id="KW-1185">Reference proteome</keyword>
<evidence type="ECO:0000256" key="1">
    <source>
        <dbReference type="SAM" id="MobiDB-lite"/>
    </source>
</evidence>
<dbReference type="Proteomes" id="UP000664731">
    <property type="component" value="Unassembled WGS sequence"/>
</dbReference>
<organism evidence="4 5">
    <name type="scientific">Comamonas denitrificans</name>
    <dbReference type="NCBI Taxonomy" id="117506"/>
    <lineage>
        <taxon>Bacteria</taxon>
        <taxon>Pseudomonadati</taxon>
        <taxon>Pseudomonadota</taxon>
        <taxon>Betaproteobacteria</taxon>
        <taxon>Burkholderiales</taxon>
        <taxon>Comamonadaceae</taxon>
        <taxon>Comamonas</taxon>
    </lineage>
</organism>
<protein>
    <submittedName>
        <fullName evidence="4">DUF262 domain-containing protein</fullName>
    </submittedName>
</protein>
<evidence type="ECO:0000259" key="3">
    <source>
        <dbReference type="Pfam" id="PF07510"/>
    </source>
</evidence>
<reference evidence="4" key="1">
    <citation type="submission" date="2021-03" db="EMBL/GenBank/DDBJ databases">
        <title>Comamonas denitrificans.</title>
        <authorList>
            <person name="Finster K."/>
        </authorList>
    </citation>
    <scope>NUCLEOTIDE SEQUENCE</scope>
    <source>
        <strain evidence="4">MM2021_4</strain>
    </source>
</reference>
<evidence type="ECO:0000313" key="5">
    <source>
        <dbReference type="Proteomes" id="UP000664731"/>
    </source>
</evidence>
<dbReference type="InterPro" id="IPR004919">
    <property type="entry name" value="GmrSD_N"/>
</dbReference>
<comment type="caution">
    <text evidence="4">The sequence shown here is derived from an EMBL/GenBank/DDBJ whole genome shotgun (WGS) entry which is preliminary data.</text>
</comment>
<dbReference type="Pfam" id="PF03235">
    <property type="entry name" value="GmrSD_N"/>
    <property type="match status" value="1"/>
</dbReference>
<evidence type="ECO:0000259" key="2">
    <source>
        <dbReference type="Pfam" id="PF03235"/>
    </source>
</evidence>